<dbReference type="VEuPathDB" id="FungiDB:RhiirFUN_002002"/>
<reference evidence="4 5" key="2">
    <citation type="journal article" date="2018" name="New Phytol.">
        <title>High intraspecific genome diversity in the model arbuscular mycorrhizal symbiont Rhizophagus irregularis.</title>
        <authorList>
            <person name="Chen E.C.H."/>
            <person name="Morin E."/>
            <person name="Beaudet D."/>
            <person name="Noel J."/>
            <person name="Yildirir G."/>
            <person name="Ndikumana S."/>
            <person name="Charron P."/>
            <person name="St-Onge C."/>
            <person name="Giorgi J."/>
            <person name="Kruger M."/>
            <person name="Marton T."/>
            <person name="Ropars J."/>
            <person name="Grigoriev I.V."/>
            <person name="Hainaut M."/>
            <person name="Henrissat B."/>
            <person name="Roux C."/>
            <person name="Martin F."/>
            <person name="Corradi N."/>
        </authorList>
    </citation>
    <scope>NUCLEOTIDE SEQUENCE [LARGE SCALE GENOMIC DNA]</scope>
    <source>
        <strain evidence="4 5">DAOM 197198</strain>
    </source>
</reference>
<feature type="region of interest" description="Disordered" evidence="2">
    <location>
        <begin position="464"/>
        <end position="485"/>
    </location>
</feature>
<name>A0A2P4Q1C6_RHIID</name>
<feature type="compositionally biased region" description="Basic and acidic residues" evidence="2">
    <location>
        <begin position="464"/>
        <end position="482"/>
    </location>
</feature>
<accession>A0A2P4Q1C6</accession>
<dbReference type="GO" id="GO:0003676">
    <property type="term" value="F:nucleic acid binding"/>
    <property type="evidence" value="ECO:0007669"/>
    <property type="project" value="InterPro"/>
</dbReference>
<keyword evidence="1" id="KW-0862">Zinc</keyword>
<feature type="domain" description="CCHC-type" evidence="3">
    <location>
        <begin position="313"/>
        <end position="328"/>
    </location>
</feature>
<feature type="region of interest" description="Disordered" evidence="2">
    <location>
        <begin position="423"/>
        <end position="442"/>
    </location>
</feature>
<dbReference type="EMBL" id="AUPC02000107">
    <property type="protein sequence ID" value="POG71465.1"/>
    <property type="molecule type" value="Genomic_DNA"/>
</dbReference>
<feature type="region of interest" description="Disordered" evidence="2">
    <location>
        <begin position="380"/>
        <end position="413"/>
    </location>
</feature>
<dbReference type="Pfam" id="PF00098">
    <property type="entry name" value="zf-CCHC"/>
    <property type="match status" value="1"/>
</dbReference>
<dbReference type="SMART" id="SM00343">
    <property type="entry name" value="ZnF_C2HC"/>
    <property type="match status" value="1"/>
</dbReference>
<dbReference type="GO" id="GO:0008270">
    <property type="term" value="F:zinc ion binding"/>
    <property type="evidence" value="ECO:0007669"/>
    <property type="project" value="UniProtKB-KW"/>
</dbReference>
<evidence type="ECO:0000259" key="3">
    <source>
        <dbReference type="PROSITE" id="PS50158"/>
    </source>
</evidence>
<keyword evidence="1" id="KW-0863">Zinc-finger</keyword>
<dbReference type="PROSITE" id="PS50158">
    <property type="entry name" value="ZF_CCHC"/>
    <property type="match status" value="1"/>
</dbReference>
<gene>
    <name evidence="4" type="ORF">GLOIN_2v1774690</name>
</gene>
<sequence>MTTTINDTPPSSPLITYTVAPYNPTPNMFIPHKYRNIIPKEPLYTEEGVYIVPGSREWFTYMYNLHNNLPPPLTKAQRRALQRENERIAHFRLNQENAIMQGTSVYRVKPRQFLKDRLSTFCERVHDKMTKLTTQYLETDNEITKSKVYKTMSNYCTNIFEDDNIRSNKYLRYGNQSHLDMFGVPVDTSDDAKELELRPKKRRFSSHTTNLYLSIDNTDRFKRRRLFPAVMDDSTGKLNFLHSGSFFTHLEANDTINYNSPSSSNICLFYNPLDRCPHFFGSLVLCFLLPAPSSVVLLEQLRNQNRFRQEPICYNCGRRGHITRNCSQGQRYERRVNVIEEYDEYDDQGYEGYDDKYERYEEPTELYYNDYDYELYPATRGTKERRHSRRTDPISGYKDDNEEDPQREMEEVRNRMNEDMVTPPLASTYEDSRNLGEPIGPKGMKWSGKRRMYYDPTEGLRKWREAGGKPTRSREYGPRMTDEVPPYDIVRDVKDTRANITFGQLVNENRKYYSQLRQGTYRPGAINKKD</sequence>
<dbReference type="InterPro" id="IPR036875">
    <property type="entry name" value="Znf_CCHC_sf"/>
</dbReference>
<dbReference type="SUPFAM" id="SSF57756">
    <property type="entry name" value="Retrovirus zinc finger-like domains"/>
    <property type="match status" value="1"/>
</dbReference>
<evidence type="ECO:0000313" key="4">
    <source>
        <dbReference type="EMBL" id="POG71465.1"/>
    </source>
</evidence>
<feature type="compositionally biased region" description="Basic and acidic residues" evidence="2">
    <location>
        <begin position="404"/>
        <end position="413"/>
    </location>
</feature>
<comment type="caution">
    <text evidence="4">The sequence shown here is derived from an EMBL/GenBank/DDBJ whole genome shotgun (WGS) entry which is preliminary data.</text>
</comment>
<protein>
    <recommendedName>
        <fullName evidence="3">CCHC-type domain-containing protein</fullName>
    </recommendedName>
</protein>
<proteinExistence type="predicted"/>
<reference evidence="4 5" key="1">
    <citation type="journal article" date="2013" name="Proc. Natl. Acad. Sci. U.S.A.">
        <title>Genome of an arbuscular mycorrhizal fungus provides insight into the oldest plant symbiosis.</title>
        <authorList>
            <person name="Tisserant E."/>
            <person name="Malbreil M."/>
            <person name="Kuo A."/>
            <person name="Kohler A."/>
            <person name="Symeonidi A."/>
            <person name="Balestrini R."/>
            <person name="Charron P."/>
            <person name="Duensing N."/>
            <person name="Frei Dit Frey N."/>
            <person name="Gianinazzi-Pearson V."/>
            <person name="Gilbert L.B."/>
            <person name="Handa Y."/>
            <person name="Herr J.R."/>
            <person name="Hijri M."/>
            <person name="Koul R."/>
            <person name="Kawaguchi M."/>
            <person name="Krajinski F."/>
            <person name="Lammers P.J."/>
            <person name="Masclaux F.G."/>
            <person name="Murat C."/>
            <person name="Morin E."/>
            <person name="Ndikumana S."/>
            <person name="Pagni M."/>
            <person name="Petitpierre D."/>
            <person name="Requena N."/>
            <person name="Rosikiewicz P."/>
            <person name="Riley R."/>
            <person name="Saito K."/>
            <person name="San Clemente H."/>
            <person name="Shapiro H."/>
            <person name="van Tuinen D."/>
            <person name="Becard G."/>
            <person name="Bonfante P."/>
            <person name="Paszkowski U."/>
            <person name="Shachar-Hill Y.Y."/>
            <person name="Tuskan G.A."/>
            <person name="Young P.W."/>
            <person name="Sanders I.R."/>
            <person name="Henrissat B."/>
            <person name="Rensing S.A."/>
            <person name="Grigoriev I.V."/>
            <person name="Corradi N."/>
            <person name="Roux C."/>
            <person name="Martin F."/>
        </authorList>
    </citation>
    <scope>NUCLEOTIDE SEQUENCE [LARGE SCALE GENOMIC DNA]</scope>
    <source>
        <strain evidence="4 5">DAOM 197198</strain>
    </source>
</reference>
<evidence type="ECO:0000256" key="1">
    <source>
        <dbReference type="PROSITE-ProRule" id="PRU00047"/>
    </source>
</evidence>
<keyword evidence="5" id="KW-1185">Reference proteome</keyword>
<dbReference type="AlphaFoldDB" id="A0A2P4Q1C6"/>
<keyword evidence="1" id="KW-0479">Metal-binding</keyword>
<dbReference type="InterPro" id="IPR001878">
    <property type="entry name" value="Znf_CCHC"/>
</dbReference>
<dbReference type="Proteomes" id="UP000018888">
    <property type="component" value="Unassembled WGS sequence"/>
</dbReference>
<organism evidence="4 5">
    <name type="scientific">Rhizophagus irregularis (strain DAOM 181602 / DAOM 197198 / MUCL 43194)</name>
    <name type="common">Arbuscular mycorrhizal fungus</name>
    <name type="synonym">Glomus intraradices</name>
    <dbReference type="NCBI Taxonomy" id="747089"/>
    <lineage>
        <taxon>Eukaryota</taxon>
        <taxon>Fungi</taxon>
        <taxon>Fungi incertae sedis</taxon>
        <taxon>Mucoromycota</taxon>
        <taxon>Glomeromycotina</taxon>
        <taxon>Glomeromycetes</taxon>
        <taxon>Glomerales</taxon>
        <taxon>Glomeraceae</taxon>
        <taxon>Rhizophagus</taxon>
    </lineage>
</organism>
<evidence type="ECO:0000256" key="2">
    <source>
        <dbReference type="SAM" id="MobiDB-lite"/>
    </source>
</evidence>
<evidence type="ECO:0000313" key="5">
    <source>
        <dbReference type="Proteomes" id="UP000018888"/>
    </source>
</evidence>
<dbReference type="Gene3D" id="4.10.60.10">
    <property type="entry name" value="Zinc finger, CCHC-type"/>
    <property type="match status" value="1"/>
</dbReference>